<keyword evidence="1" id="KW-0808">Transferase</keyword>
<evidence type="ECO:0000313" key="1">
    <source>
        <dbReference type="EMBL" id="SBP12554.1"/>
    </source>
</evidence>
<dbReference type="GO" id="GO:0016301">
    <property type="term" value="F:kinase activity"/>
    <property type="evidence" value="ECO:0007669"/>
    <property type="project" value="UniProtKB-KW"/>
</dbReference>
<proteinExistence type="predicted"/>
<reference evidence="1" key="1">
    <citation type="submission" date="2016-05" db="EMBL/GenBank/DDBJ databases">
        <authorList>
            <person name="Lavstsen T."/>
            <person name="Jespersen J.S."/>
        </authorList>
    </citation>
    <scope>NUCLEOTIDE SEQUENCE</scope>
    <source>
        <tissue evidence="1">Brain</tissue>
    </source>
</reference>
<feature type="non-terminal residue" evidence="1">
    <location>
        <position position="1"/>
    </location>
</feature>
<reference evidence="1" key="2">
    <citation type="submission" date="2016-06" db="EMBL/GenBank/DDBJ databases">
        <title>The genome of a short-lived fish provides insights into sex chromosome evolution and the genetic control of aging.</title>
        <authorList>
            <person name="Reichwald K."/>
            <person name="Felder M."/>
            <person name="Petzold A."/>
            <person name="Koch P."/>
            <person name="Groth M."/>
            <person name="Platzer M."/>
        </authorList>
    </citation>
    <scope>NUCLEOTIDE SEQUENCE</scope>
    <source>
        <tissue evidence="1">Brain</tissue>
    </source>
</reference>
<organism evidence="1">
    <name type="scientific">Iconisemion striatum</name>
    <dbReference type="NCBI Taxonomy" id="60296"/>
    <lineage>
        <taxon>Eukaryota</taxon>
        <taxon>Metazoa</taxon>
        <taxon>Chordata</taxon>
        <taxon>Craniata</taxon>
        <taxon>Vertebrata</taxon>
        <taxon>Euteleostomi</taxon>
        <taxon>Actinopterygii</taxon>
        <taxon>Neopterygii</taxon>
        <taxon>Teleostei</taxon>
        <taxon>Neoteleostei</taxon>
        <taxon>Acanthomorphata</taxon>
        <taxon>Ovalentaria</taxon>
        <taxon>Atherinomorphae</taxon>
        <taxon>Cyprinodontiformes</taxon>
        <taxon>Nothobranchiidae</taxon>
        <taxon>Iconisemion</taxon>
    </lineage>
</organism>
<name>A0A1A7X433_9TELE</name>
<sequence>PFLRNFERVNVCRLSLDDSFYKQTYCYFYSGNVLMYKLFRYSKTSCIQSCGVLSIKYKDGRNSLLCIKSEAQTVAGASLLLKLKPSKTSISLGCDRILSRSSGFPRMSREALFLK</sequence>
<protein>
    <submittedName>
        <fullName evidence="1">Serine/threonine kinase 32C</fullName>
    </submittedName>
</protein>
<accession>A0A1A7X433</accession>
<feature type="non-terminal residue" evidence="1">
    <location>
        <position position="115"/>
    </location>
</feature>
<dbReference type="AlphaFoldDB" id="A0A1A7X433"/>
<dbReference type="EMBL" id="HADW01011154">
    <property type="protein sequence ID" value="SBP12554.1"/>
    <property type="molecule type" value="Transcribed_RNA"/>
</dbReference>
<keyword evidence="1" id="KW-0418">Kinase</keyword>
<gene>
    <name evidence="1" type="primary">CABZ01072625.1</name>
</gene>